<reference evidence="2" key="2">
    <citation type="journal article" date="2023" name="IMA Fungus">
        <title>Comparative genomic study of the Penicillium genus elucidates a diverse pangenome and 15 lateral gene transfer events.</title>
        <authorList>
            <person name="Petersen C."/>
            <person name="Sorensen T."/>
            <person name="Nielsen M.R."/>
            <person name="Sondergaard T.E."/>
            <person name="Sorensen J.L."/>
            <person name="Fitzpatrick D.A."/>
            <person name="Frisvad J.C."/>
            <person name="Nielsen K.L."/>
        </authorList>
    </citation>
    <scope>NUCLEOTIDE SEQUENCE</scope>
    <source>
        <strain evidence="2">IBT 35673</strain>
        <strain evidence="3">IBT 35675</strain>
    </source>
</reference>
<evidence type="ECO:0000259" key="1">
    <source>
        <dbReference type="Pfam" id="PF07883"/>
    </source>
</evidence>
<protein>
    <submittedName>
        <fullName evidence="2">Cupin 2 conserved barrel</fullName>
    </submittedName>
</protein>
<dbReference type="InterPro" id="IPR014710">
    <property type="entry name" value="RmlC-like_jellyroll"/>
</dbReference>
<dbReference type="Gene3D" id="2.60.120.10">
    <property type="entry name" value="Jelly Rolls"/>
    <property type="match status" value="1"/>
</dbReference>
<dbReference type="EMBL" id="JAPZBQ010000002">
    <property type="protein sequence ID" value="KAJ5345635.1"/>
    <property type="molecule type" value="Genomic_DNA"/>
</dbReference>
<dbReference type="Pfam" id="PF07883">
    <property type="entry name" value="Cupin_2"/>
    <property type="match status" value="1"/>
</dbReference>
<sequence length="180" mass="19747">MDKPIRRVIAAHDPQGKAIFASDDVLTPYDPTTAPEFSVPGPNSGFGVIQIHRSRGFPADNMRELPDPHRTLVPLADTKGPSCRILDLPPAESGWFHRTLSLDYGIVLSGTVVLITDGGEEKILHPHDVIVCRGANHEWVNRGTEVARMFVVVVPSQEIVVNGERLVKTPAGEIYDPEEE</sequence>
<accession>A0A9W9QTW5</accession>
<gene>
    <name evidence="2" type="ORF">N7452_003639</name>
    <name evidence="3" type="ORF">N7541_008314</name>
</gene>
<dbReference type="Proteomes" id="UP001148299">
    <property type="component" value="Unassembled WGS sequence"/>
</dbReference>
<dbReference type="SUPFAM" id="SSF51182">
    <property type="entry name" value="RmlC-like cupins"/>
    <property type="match status" value="1"/>
</dbReference>
<proteinExistence type="predicted"/>
<dbReference type="Gene3D" id="2.20.70.150">
    <property type="match status" value="1"/>
</dbReference>
<dbReference type="Proteomes" id="UP001147695">
    <property type="component" value="Unassembled WGS sequence"/>
</dbReference>
<dbReference type="EMBL" id="JAPZBR010000006">
    <property type="protein sequence ID" value="KAJ5350587.1"/>
    <property type="molecule type" value="Genomic_DNA"/>
</dbReference>
<organism evidence="2 4">
    <name type="scientific">Penicillium brevicompactum</name>
    <dbReference type="NCBI Taxonomy" id="5074"/>
    <lineage>
        <taxon>Eukaryota</taxon>
        <taxon>Fungi</taxon>
        <taxon>Dikarya</taxon>
        <taxon>Ascomycota</taxon>
        <taxon>Pezizomycotina</taxon>
        <taxon>Eurotiomycetes</taxon>
        <taxon>Eurotiomycetidae</taxon>
        <taxon>Eurotiales</taxon>
        <taxon>Aspergillaceae</taxon>
        <taxon>Penicillium</taxon>
    </lineage>
</organism>
<evidence type="ECO:0000313" key="5">
    <source>
        <dbReference type="Proteomes" id="UP001148299"/>
    </source>
</evidence>
<dbReference type="AlphaFoldDB" id="A0A9W9QTW5"/>
<dbReference type="InterPro" id="IPR011051">
    <property type="entry name" value="RmlC_Cupin_sf"/>
</dbReference>
<feature type="domain" description="Cupin type-2" evidence="1">
    <location>
        <begin position="86"/>
        <end position="153"/>
    </location>
</feature>
<name>A0A9W9QTW5_PENBR</name>
<dbReference type="InterPro" id="IPR047142">
    <property type="entry name" value="OryJ/VirC-like"/>
</dbReference>
<dbReference type="CDD" id="cd02231">
    <property type="entry name" value="cupin_BLL6423-like"/>
    <property type="match status" value="1"/>
</dbReference>
<reference evidence="2" key="1">
    <citation type="submission" date="2022-12" db="EMBL/GenBank/DDBJ databases">
        <authorList>
            <person name="Petersen C."/>
        </authorList>
    </citation>
    <scope>NUCLEOTIDE SEQUENCE</scope>
    <source>
        <strain evidence="2">IBT 35673</strain>
        <strain evidence="3">IBT 35675</strain>
    </source>
</reference>
<evidence type="ECO:0000313" key="4">
    <source>
        <dbReference type="Proteomes" id="UP001147695"/>
    </source>
</evidence>
<dbReference type="InterPro" id="IPR013096">
    <property type="entry name" value="Cupin_2"/>
</dbReference>
<comment type="caution">
    <text evidence="2">The sequence shown here is derived from an EMBL/GenBank/DDBJ whole genome shotgun (WGS) entry which is preliminary data.</text>
</comment>
<evidence type="ECO:0000313" key="3">
    <source>
        <dbReference type="EMBL" id="KAJ5350587.1"/>
    </source>
</evidence>
<dbReference type="PANTHER" id="PTHR36156:SF2">
    <property type="entry name" value="CUPIN TYPE-2 DOMAIN-CONTAINING PROTEIN"/>
    <property type="match status" value="1"/>
</dbReference>
<evidence type="ECO:0000313" key="2">
    <source>
        <dbReference type="EMBL" id="KAJ5345635.1"/>
    </source>
</evidence>
<dbReference type="PANTHER" id="PTHR36156">
    <property type="entry name" value="SLR2101 PROTEIN"/>
    <property type="match status" value="1"/>
</dbReference>
<keyword evidence="5" id="KW-1185">Reference proteome</keyword>